<protein>
    <recommendedName>
        <fullName evidence="1">mRNA capping enzyme adenylation domain-containing protein</fullName>
    </recommendedName>
</protein>
<dbReference type="InterPro" id="IPR051029">
    <property type="entry name" value="mRNA_Capping_Enz/RNA_Phosphat"/>
</dbReference>
<name>A0A196S8Q5_BLAHN</name>
<evidence type="ECO:0000313" key="2">
    <source>
        <dbReference type="EMBL" id="OAO13430.1"/>
    </source>
</evidence>
<dbReference type="GO" id="GO:0004484">
    <property type="term" value="F:mRNA guanylyltransferase activity"/>
    <property type="evidence" value="ECO:0007669"/>
    <property type="project" value="InterPro"/>
</dbReference>
<gene>
    <name evidence="2" type="ORF">AV274_4875</name>
</gene>
<dbReference type="PANTHER" id="PTHR10367">
    <property type="entry name" value="MRNA-CAPPING ENZYME"/>
    <property type="match status" value="1"/>
</dbReference>
<dbReference type="InterPro" id="IPR001339">
    <property type="entry name" value="mRNA_cap_enzyme_adenylation"/>
</dbReference>
<organism evidence="2 3">
    <name type="scientific">Blastocystis sp. subtype 1 (strain ATCC 50177 / NandII)</name>
    <dbReference type="NCBI Taxonomy" id="478820"/>
    <lineage>
        <taxon>Eukaryota</taxon>
        <taxon>Sar</taxon>
        <taxon>Stramenopiles</taxon>
        <taxon>Bigyra</taxon>
        <taxon>Opalozoa</taxon>
        <taxon>Opalinata</taxon>
        <taxon>Blastocystidae</taxon>
        <taxon>Blastocystis</taxon>
    </lineage>
</organism>
<keyword evidence="3" id="KW-1185">Reference proteome</keyword>
<sequence>MQTPIGLRVSAACLVQNRYDQTVGESNTWNTDILCQKWQLRNEEVGLLLSFTDPSLYFYDVEYVSLVHFIAESSMIGVLNIIVSPSRVRFPRRTRLSVLAYSRIPQGVSNAAGGLDEFSLKGSGLFHCYSLFPSCLEAAFERNQQGTSARYSFRDSSFSQSFHPQPQKTADLQLLHSFAALTKHSFCSPMKLNPPIHELPKGTQFLCSWLPKGEHVFLYIVNGKGVLIGCKDGKNHIVAAMPNTFIAANGKTHNNTLCEGFVVNELKATPPVTRLLLSDVVYINGMSLRALPFAQRLSALKKEVVAKVHEMKGKDANAIQNASIKSVGLRECWPVEQLKKLKQSLLPSLTHEAEGIIVIDAASPYVFGEEPSREWLYA</sequence>
<dbReference type="STRING" id="478820.A0A196S8Q5"/>
<evidence type="ECO:0000313" key="3">
    <source>
        <dbReference type="Proteomes" id="UP000078348"/>
    </source>
</evidence>
<dbReference type="OrthoDB" id="200924at2759"/>
<dbReference type="Gene3D" id="3.30.470.30">
    <property type="entry name" value="DNA ligase/mRNA capping enzyme"/>
    <property type="match status" value="1"/>
</dbReference>
<dbReference type="PANTHER" id="PTHR10367:SF17">
    <property type="entry name" value="MRNA-CAPPING ENZYME"/>
    <property type="match status" value="1"/>
</dbReference>
<dbReference type="GO" id="GO:0005524">
    <property type="term" value="F:ATP binding"/>
    <property type="evidence" value="ECO:0007669"/>
    <property type="project" value="InterPro"/>
</dbReference>
<proteinExistence type="predicted"/>
<dbReference type="GO" id="GO:0006370">
    <property type="term" value="P:7-methylguanosine mRNA capping"/>
    <property type="evidence" value="ECO:0007669"/>
    <property type="project" value="InterPro"/>
</dbReference>
<evidence type="ECO:0000259" key="1">
    <source>
        <dbReference type="Pfam" id="PF01331"/>
    </source>
</evidence>
<dbReference type="SUPFAM" id="SSF56091">
    <property type="entry name" value="DNA ligase/mRNA capping enzyme, catalytic domain"/>
    <property type="match status" value="1"/>
</dbReference>
<dbReference type="Pfam" id="PF01331">
    <property type="entry name" value="mRNA_cap_enzyme"/>
    <property type="match status" value="1"/>
</dbReference>
<reference evidence="2 3" key="1">
    <citation type="submission" date="2016-05" db="EMBL/GenBank/DDBJ databases">
        <title>Nuclear genome of Blastocystis sp. subtype 1 NandII.</title>
        <authorList>
            <person name="Gentekaki E."/>
            <person name="Curtis B."/>
            <person name="Stairs C."/>
            <person name="Eme L."/>
            <person name="Herman E."/>
            <person name="Klimes V."/>
            <person name="Arias M.C."/>
            <person name="Elias M."/>
            <person name="Hilliou F."/>
            <person name="Klute M."/>
            <person name="Malik S.-B."/>
            <person name="Pightling A."/>
            <person name="Rachubinski R."/>
            <person name="Salas D."/>
            <person name="Schlacht A."/>
            <person name="Suga H."/>
            <person name="Archibald J."/>
            <person name="Ball S.G."/>
            <person name="Clark G."/>
            <person name="Dacks J."/>
            <person name="Van Der Giezen M."/>
            <person name="Tsaousis A."/>
            <person name="Roger A."/>
        </authorList>
    </citation>
    <scope>NUCLEOTIDE SEQUENCE [LARGE SCALE GENOMIC DNA]</scope>
    <source>
        <strain evidence="3">ATCC 50177 / NandII</strain>
    </source>
</reference>
<feature type="domain" description="mRNA capping enzyme adenylation" evidence="1">
    <location>
        <begin position="203"/>
        <end position="370"/>
    </location>
</feature>
<accession>A0A196S8Q5</accession>
<dbReference type="AlphaFoldDB" id="A0A196S8Q5"/>
<comment type="caution">
    <text evidence="2">The sequence shown here is derived from an EMBL/GenBank/DDBJ whole genome shotgun (WGS) entry which is preliminary data.</text>
</comment>
<dbReference type="Proteomes" id="UP000078348">
    <property type="component" value="Unassembled WGS sequence"/>
</dbReference>
<dbReference type="EMBL" id="LXWW01000397">
    <property type="protein sequence ID" value="OAO13430.1"/>
    <property type="molecule type" value="Genomic_DNA"/>
</dbReference>